<dbReference type="InterPro" id="IPR050469">
    <property type="entry name" value="Diguanylate_Cyclase"/>
</dbReference>
<dbReference type="InterPro" id="IPR000160">
    <property type="entry name" value="GGDEF_dom"/>
</dbReference>
<dbReference type="SUPFAM" id="SSF55073">
    <property type="entry name" value="Nucleotide cyclase"/>
    <property type="match status" value="1"/>
</dbReference>
<dbReference type="PANTHER" id="PTHR45138">
    <property type="entry name" value="REGULATORY COMPONENTS OF SENSORY TRANSDUCTION SYSTEM"/>
    <property type="match status" value="1"/>
</dbReference>
<dbReference type="InterPro" id="IPR043128">
    <property type="entry name" value="Rev_trsase/Diguanyl_cyclase"/>
</dbReference>
<comment type="caution">
    <text evidence="6">The sequence shown here is derived from an EMBL/GenBank/DDBJ whole genome shotgun (WGS) entry which is preliminary data.</text>
</comment>
<name>A0ABP9E543_9GAMM</name>
<feature type="transmembrane region" description="Helical" evidence="3">
    <location>
        <begin position="239"/>
        <end position="259"/>
    </location>
</feature>
<feature type="signal peptide" evidence="4">
    <location>
        <begin position="1"/>
        <end position="22"/>
    </location>
</feature>
<keyword evidence="3" id="KW-0812">Transmembrane</keyword>
<evidence type="ECO:0000259" key="5">
    <source>
        <dbReference type="PROSITE" id="PS50887"/>
    </source>
</evidence>
<proteinExistence type="predicted"/>
<feature type="transmembrane region" description="Helical" evidence="3">
    <location>
        <begin position="271"/>
        <end position="288"/>
    </location>
</feature>
<keyword evidence="4" id="KW-0732">Signal</keyword>
<dbReference type="SMART" id="SM00267">
    <property type="entry name" value="GGDEF"/>
    <property type="match status" value="1"/>
</dbReference>
<dbReference type="CDD" id="cd01949">
    <property type="entry name" value="GGDEF"/>
    <property type="match status" value="1"/>
</dbReference>
<feature type="transmembrane region" description="Helical" evidence="3">
    <location>
        <begin position="300"/>
        <end position="319"/>
    </location>
</feature>
<dbReference type="EMBL" id="BAABJY010000002">
    <property type="protein sequence ID" value="GAA4864533.1"/>
    <property type="molecule type" value="Genomic_DNA"/>
</dbReference>
<comment type="catalytic activity">
    <reaction evidence="2">
        <text>2 GTP = 3',3'-c-di-GMP + 2 diphosphate</text>
        <dbReference type="Rhea" id="RHEA:24898"/>
        <dbReference type="ChEBI" id="CHEBI:33019"/>
        <dbReference type="ChEBI" id="CHEBI:37565"/>
        <dbReference type="ChEBI" id="CHEBI:58805"/>
        <dbReference type="EC" id="2.7.7.65"/>
    </reaction>
</comment>
<keyword evidence="7" id="KW-1185">Reference proteome</keyword>
<dbReference type="Pfam" id="PF07695">
    <property type="entry name" value="7TMR-DISM_7TM"/>
    <property type="match status" value="1"/>
</dbReference>
<reference evidence="7" key="1">
    <citation type="journal article" date="2019" name="Int. J. Syst. Evol. Microbiol.">
        <title>The Global Catalogue of Microorganisms (GCM) 10K type strain sequencing project: providing services to taxonomists for standard genome sequencing and annotation.</title>
        <authorList>
            <consortium name="The Broad Institute Genomics Platform"/>
            <consortium name="The Broad Institute Genome Sequencing Center for Infectious Disease"/>
            <person name="Wu L."/>
            <person name="Ma J."/>
        </authorList>
    </citation>
    <scope>NUCLEOTIDE SEQUENCE [LARGE SCALE GENOMIC DNA]</scope>
    <source>
        <strain evidence="7">JCM 18392</strain>
    </source>
</reference>
<evidence type="ECO:0000256" key="3">
    <source>
        <dbReference type="SAM" id="Phobius"/>
    </source>
</evidence>
<evidence type="ECO:0000256" key="2">
    <source>
        <dbReference type="ARBA" id="ARBA00034247"/>
    </source>
</evidence>
<dbReference type="Gene3D" id="3.30.70.270">
    <property type="match status" value="1"/>
</dbReference>
<dbReference type="Proteomes" id="UP001501323">
    <property type="component" value="Unassembled WGS sequence"/>
</dbReference>
<feature type="transmembrane region" description="Helical" evidence="3">
    <location>
        <begin position="361"/>
        <end position="379"/>
    </location>
</feature>
<evidence type="ECO:0000313" key="7">
    <source>
        <dbReference type="Proteomes" id="UP001501323"/>
    </source>
</evidence>
<keyword evidence="3" id="KW-0472">Membrane</keyword>
<dbReference type="InterPro" id="IPR011623">
    <property type="entry name" value="7TMR_DISM_rcpt_extracell_dom1"/>
</dbReference>
<sequence>MAHKAMPWVGALLCVFVLAARAQGLPALETAIWPGDREPPTPAELASRAADPGFVEQDAPARYLGPDRQRMQWWRVRIDRPWDNPSHPILALYAPYTNTVQVLMPPDYRLRRMSLRSSDFDRTHSRHALVLELPDAWEPSQPVYIGVEPGQRLPMRMELVTNGEFEAADIRHLQWVWSLFAGIAMVMVVVAVFGVVMRARELLYLAASIAAMLLFQGLVLGEFYSLPVGQWLATTDYRIIWFARSLQEAFLLLFAVEFLGTRRHLPNLGRALQVIAACFLVLAVLAWVPLSPFAGKALPAFGSVLLALGTLLLLVTLVLRVRQRNLEAWFFLVAWLPLLVLDGLRELELLRLTSLYPDNEYVPLYASAWASLMLAVGVAKRMHAVLDERDVAVVAAELDPLTGVFNHRAILERLQRAAAGAANGVSVLYLDLDHFKLVNDRFGHAVGDACLTVAVGVIRSELRAGDSLGRLGGEEFLAVLPGANQEQALRIGERIRAEVERVGETVADHDIRLTISIGLASAESAAACGDLVDRADQAMYQAKGEGRNRVRVATAGT</sequence>
<dbReference type="NCBIfam" id="TIGR00254">
    <property type="entry name" value="GGDEF"/>
    <property type="match status" value="1"/>
</dbReference>
<dbReference type="EC" id="2.7.7.65" evidence="1"/>
<keyword evidence="3" id="KW-1133">Transmembrane helix</keyword>
<accession>A0ABP9E543</accession>
<dbReference type="PROSITE" id="PS50887">
    <property type="entry name" value="GGDEF"/>
    <property type="match status" value="1"/>
</dbReference>
<organism evidence="6 7">
    <name type="scientific">Luteimonas vadosa</name>
    <dbReference type="NCBI Taxonomy" id="1165507"/>
    <lineage>
        <taxon>Bacteria</taxon>
        <taxon>Pseudomonadati</taxon>
        <taxon>Pseudomonadota</taxon>
        <taxon>Gammaproteobacteria</taxon>
        <taxon>Lysobacterales</taxon>
        <taxon>Lysobacteraceae</taxon>
        <taxon>Luteimonas</taxon>
    </lineage>
</organism>
<gene>
    <name evidence="6" type="ORF">GCM10023332_15820</name>
</gene>
<evidence type="ECO:0000256" key="4">
    <source>
        <dbReference type="SAM" id="SignalP"/>
    </source>
</evidence>
<feature type="domain" description="GGDEF" evidence="5">
    <location>
        <begin position="423"/>
        <end position="555"/>
    </location>
</feature>
<dbReference type="InterPro" id="IPR029787">
    <property type="entry name" value="Nucleotide_cyclase"/>
</dbReference>
<feature type="transmembrane region" description="Helical" evidence="3">
    <location>
        <begin position="326"/>
        <end position="341"/>
    </location>
</feature>
<dbReference type="Pfam" id="PF00990">
    <property type="entry name" value="GGDEF"/>
    <property type="match status" value="1"/>
</dbReference>
<evidence type="ECO:0000256" key="1">
    <source>
        <dbReference type="ARBA" id="ARBA00012528"/>
    </source>
</evidence>
<feature type="chain" id="PRO_5046691654" description="diguanylate cyclase" evidence="4">
    <location>
        <begin position="23"/>
        <end position="557"/>
    </location>
</feature>
<protein>
    <recommendedName>
        <fullName evidence="1">diguanylate cyclase</fullName>
        <ecNumber evidence="1">2.7.7.65</ecNumber>
    </recommendedName>
</protein>
<evidence type="ECO:0000313" key="6">
    <source>
        <dbReference type="EMBL" id="GAA4864533.1"/>
    </source>
</evidence>
<feature type="transmembrane region" description="Helical" evidence="3">
    <location>
        <begin position="202"/>
        <end position="219"/>
    </location>
</feature>
<dbReference type="PANTHER" id="PTHR45138:SF9">
    <property type="entry name" value="DIGUANYLATE CYCLASE DGCM-RELATED"/>
    <property type="match status" value="1"/>
</dbReference>
<feature type="transmembrane region" description="Helical" evidence="3">
    <location>
        <begin position="175"/>
        <end position="195"/>
    </location>
</feature>